<evidence type="ECO:0000256" key="1">
    <source>
        <dbReference type="ARBA" id="ARBA00004141"/>
    </source>
</evidence>
<feature type="transmembrane region" description="Helical" evidence="7">
    <location>
        <begin position="151"/>
        <end position="169"/>
    </location>
</feature>
<feature type="transmembrane region" description="Helical" evidence="7">
    <location>
        <begin position="114"/>
        <end position="139"/>
    </location>
</feature>
<proteinExistence type="inferred from homology"/>
<keyword evidence="3 7" id="KW-1133">Transmembrane helix</keyword>
<dbReference type="InterPro" id="IPR052337">
    <property type="entry name" value="SAT4-like"/>
</dbReference>
<keyword evidence="10" id="KW-1185">Reference proteome</keyword>
<protein>
    <recommendedName>
        <fullName evidence="8">Rhodopsin domain-containing protein</fullName>
    </recommendedName>
</protein>
<feature type="compositionally biased region" description="Basic and acidic residues" evidence="6">
    <location>
        <begin position="259"/>
        <end position="269"/>
    </location>
</feature>
<dbReference type="GO" id="GO:0016020">
    <property type="term" value="C:membrane"/>
    <property type="evidence" value="ECO:0007669"/>
    <property type="project" value="UniProtKB-SubCell"/>
</dbReference>
<dbReference type="PANTHER" id="PTHR33048:SF93">
    <property type="entry name" value="INTEGRAL MEMBRANE PROTEIN"/>
    <property type="match status" value="1"/>
</dbReference>
<keyword evidence="4 7" id="KW-0472">Membrane</keyword>
<evidence type="ECO:0000256" key="4">
    <source>
        <dbReference type="ARBA" id="ARBA00023136"/>
    </source>
</evidence>
<dbReference type="EMBL" id="CM003100">
    <property type="protein sequence ID" value="KUI67619.1"/>
    <property type="molecule type" value="Genomic_DNA"/>
</dbReference>
<dbReference type="Proteomes" id="UP000078559">
    <property type="component" value="Chromosome 3"/>
</dbReference>
<feature type="compositionally biased region" description="Polar residues" evidence="6">
    <location>
        <begin position="300"/>
        <end position="310"/>
    </location>
</feature>
<dbReference type="SMR" id="A0A194VTU1"/>
<dbReference type="AlphaFoldDB" id="A0A194VTU1"/>
<gene>
    <name evidence="9" type="ORF">VM1G_02837</name>
</gene>
<dbReference type="Pfam" id="PF20684">
    <property type="entry name" value="Fung_rhodopsin"/>
    <property type="match status" value="1"/>
</dbReference>
<name>A0A194VTU1_CYTMA</name>
<organism evidence="9 10">
    <name type="scientific">Cytospora mali</name>
    <name type="common">Apple Valsa canker fungus</name>
    <name type="synonym">Valsa mali</name>
    <dbReference type="NCBI Taxonomy" id="578113"/>
    <lineage>
        <taxon>Eukaryota</taxon>
        <taxon>Fungi</taxon>
        <taxon>Dikarya</taxon>
        <taxon>Ascomycota</taxon>
        <taxon>Pezizomycotina</taxon>
        <taxon>Sordariomycetes</taxon>
        <taxon>Sordariomycetidae</taxon>
        <taxon>Diaporthales</taxon>
        <taxon>Cytosporaceae</taxon>
        <taxon>Cytospora</taxon>
    </lineage>
</organism>
<evidence type="ECO:0000256" key="3">
    <source>
        <dbReference type="ARBA" id="ARBA00022989"/>
    </source>
</evidence>
<evidence type="ECO:0000313" key="10">
    <source>
        <dbReference type="Proteomes" id="UP000078559"/>
    </source>
</evidence>
<dbReference type="PANTHER" id="PTHR33048">
    <property type="entry name" value="PTH11-LIKE INTEGRAL MEMBRANE PROTEIN (AFU_ORTHOLOGUE AFUA_5G11245)"/>
    <property type="match status" value="1"/>
</dbReference>
<feature type="transmembrane region" description="Helical" evidence="7">
    <location>
        <begin position="189"/>
        <end position="209"/>
    </location>
</feature>
<reference evidence="9" key="1">
    <citation type="submission" date="2014-12" db="EMBL/GenBank/DDBJ databases">
        <title>Genome Sequence of Valsa Canker Pathogens Uncovers a Specific Adaption of Colonization on Woody Bark.</title>
        <authorList>
            <person name="Yin Z."/>
            <person name="Liu H."/>
            <person name="Gao X."/>
            <person name="Li Z."/>
            <person name="Song N."/>
            <person name="Ke X."/>
            <person name="Dai Q."/>
            <person name="Wu Y."/>
            <person name="Sun Y."/>
            <person name="Xu J.-R."/>
            <person name="Kang Z.K."/>
            <person name="Wang L."/>
            <person name="Huang L."/>
        </authorList>
    </citation>
    <scope>NUCLEOTIDE SEQUENCE [LARGE SCALE GENOMIC DNA]</scope>
    <source>
        <strain evidence="9">03-8</strain>
    </source>
</reference>
<evidence type="ECO:0000256" key="5">
    <source>
        <dbReference type="ARBA" id="ARBA00038359"/>
    </source>
</evidence>
<evidence type="ECO:0000256" key="7">
    <source>
        <dbReference type="SAM" id="Phobius"/>
    </source>
</evidence>
<evidence type="ECO:0000259" key="8">
    <source>
        <dbReference type="Pfam" id="PF20684"/>
    </source>
</evidence>
<accession>A0A194VTU1</accession>
<feature type="region of interest" description="Disordered" evidence="6">
    <location>
        <begin position="246"/>
        <end position="319"/>
    </location>
</feature>
<feature type="domain" description="Rhodopsin" evidence="8">
    <location>
        <begin position="4"/>
        <end position="215"/>
    </location>
</feature>
<feature type="compositionally biased region" description="Basic and acidic residues" evidence="6">
    <location>
        <begin position="278"/>
        <end position="288"/>
    </location>
</feature>
<sequence>MILFLGYSVFISIAVGHGLGHHAADLTAAQFATAVKWELIGQTCNILAIGTTKSSVAFFLARLVVQKWHKVMLYFCVATTSLVCISCIILMYVQCTPIQSIWDPRVTGVCYFNFTADAVFSGAYTAAMDFFLAAIPWFILWNVNMKRKERFTIMIGLSLGVFAGCFGIIRAVLLQNISAKDYTYATVSVMLWGSTELLVCLICATLPGLRPLWRKVKGGSSTDMSSGHLKTPSNAYFKSNDRSGIELQSKQGDGASHWSTRDRAAKGDPEGMSDDASEEHILGPECRKHGITRTTEVDVSYSSREGSSISDKVLQEDLR</sequence>
<evidence type="ECO:0000313" key="9">
    <source>
        <dbReference type="EMBL" id="KUI67619.1"/>
    </source>
</evidence>
<feature type="transmembrane region" description="Helical" evidence="7">
    <location>
        <begin position="39"/>
        <end position="61"/>
    </location>
</feature>
<evidence type="ECO:0000256" key="2">
    <source>
        <dbReference type="ARBA" id="ARBA00022692"/>
    </source>
</evidence>
<feature type="transmembrane region" description="Helical" evidence="7">
    <location>
        <begin position="73"/>
        <end position="94"/>
    </location>
</feature>
<comment type="similarity">
    <text evidence="5">Belongs to the SAT4 family.</text>
</comment>
<dbReference type="OrthoDB" id="3923077at2759"/>
<comment type="subcellular location">
    <subcellularLocation>
        <location evidence="1">Membrane</location>
        <topology evidence="1">Multi-pass membrane protein</topology>
    </subcellularLocation>
</comment>
<evidence type="ECO:0000256" key="6">
    <source>
        <dbReference type="SAM" id="MobiDB-lite"/>
    </source>
</evidence>
<dbReference type="InterPro" id="IPR049326">
    <property type="entry name" value="Rhodopsin_dom_fungi"/>
</dbReference>
<keyword evidence="2 7" id="KW-0812">Transmembrane</keyword>